<comment type="similarity">
    <text evidence="2">In the N-terminal section; belongs to the glycosyltransferase 51 family.</text>
</comment>
<keyword evidence="5" id="KW-0645">Protease</keyword>
<evidence type="ECO:0000256" key="17">
    <source>
        <dbReference type="ARBA" id="ARBA00049902"/>
    </source>
</evidence>
<evidence type="ECO:0000256" key="16">
    <source>
        <dbReference type="ARBA" id="ARBA00034000"/>
    </source>
</evidence>
<dbReference type="Pfam" id="PF00912">
    <property type="entry name" value="Transgly"/>
    <property type="match status" value="1"/>
</dbReference>
<evidence type="ECO:0000256" key="4">
    <source>
        <dbReference type="ARBA" id="ARBA00022645"/>
    </source>
</evidence>
<comment type="catalytic activity">
    <reaction evidence="17">
        <text>[GlcNAc-(1-&gt;4)-Mur2Ac(oyl-L-Ala-gamma-D-Glu-L-Lys-D-Ala-D-Ala)](n)-di-trans,octa-cis-undecaprenyl diphosphate + beta-D-GlcNAc-(1-&gt;4)-Mur2Ac(oyl-L-Ala-gamma-D-Glu-L-Lys-D-Ala-D-Ala)-di-trans,octa-cis-undecaprenyl diphosphate = [GlcNAc-(1-&gt;4)-Mur2Ac(oyl-L-Ala-gamma-D-Glu-L-Lys-D-Ala-D-Ala)](n+1)-di-trans,octa-cis-undecaprenyl diphosphate + di-trans,octa-cis-undecaprenyl diphosphate + H(+)</text>
        <dbReference type="Rhea" id="RHEA:23708"/>
        <dbReference type="Rhea" id="RHEA-COMP:9602"/>
        <dbReference type="Rhea" id="RHEA-COMP:9603"/>
        <dbReference type="ChEBI" id="CHEBI:15378"/>
        <dbReference type="ChEBI" id="CHEBI:58405"/>
        <dbReference type="ChEBI" id="CHEBI:60033"/>
        <dbReference type="ChEBI" id="CHEBI:78435"/>
        <dbReference type="EC" id="2.4.99.28"/>
    </reaction>
</comment>
<dbReference type="SUPFAM" id="SSF56601">
    <property type="entry name" value="beta-lactamase/transpeptidase-like"/>
    <property type="match status" value="1"/>
</dbReference>
<evidence type="ECO:0000256" key="11">
    <source>
        <dbReference type="ARBA" id="ARBA00022984"/>
    </source>
</evidence>
<keyword evidence="12" id="KW-1133">Transmembrane helix</keyword>
<dbReference type="EMBL" id="QRAS01000001">
    <property type="protein sequence ID" value="RDL12307.1"/>
    <property type="molecule type" value="Genomic_DNA"/>
</dbReference>
<evidence type="ECO:0000256" key="15">
    <source>
        <dbReference type="ARBA" id="ARBA00023316"/>
    </source>
</evidence>
<dbReference type="InterPro" id="IPR001264">
    <property type="entry name" value="Glyco_trans_51"/>
</dbReference>
<reference evidence="18 19" key="1">
    <citation type="submission" date="2018-07" db="EMBL/GenBank/DDBJ databases">
        <title>Genomic Encyclopedia of Type Strains, Phase III (KMG-III): the genomes of soil and plant-associated and newly described type strains.</title>
        <authorList>
            <person name="Whitman W."/>
        </authorList>
    </citation>
    <scope>NUCLEOTIDE SEQUENCE [LARGE SCALE GENOMIC DNA]</scope>
    <source>
        <strain evidence="18 19">CECT 7031</strain>
    </source>
</reference>
<evidence type="ECO:0000256" key="5">
    <source>
        <dbReference type="ARBA" id="ARBA00022670"/>
    </source>
</evidence>
<dbReference type="Gene3D" id="6.20.370.110">
    <property type="match status" value="1"/>
</dbReference>
<gene>
    <name evidence="18" type="ORF">DFP99_0745</name>
</gene>
<dbReference type="GO" id="GO:0008658">
    <property type="term" value="F:penicillin binding"/>
    <property type="evidence" value="ECO:0007669"/>
    <property type="project" value="InterPro"/>
</dbReference>
<proteinExistence type="inferred from homology"/>
<dbReference type="PANTHER" id="PTHR32282">
    <property type="entry name" value="BINDING PROTEIN TRANSPEPTIDASE, PUTATIVE-RELATED"/>
    <property type="match status" value="1"/>
</dbReference>
<organism evidence="18 19">
    <name type="scientific">Weissella soli</name>
    <dbReference type="NCBI Taxonomy" id="155866"/>
    <lineage>
        <taxon>Bacteria</taxon>
        <taxon>Bacillati</taxon>
        <taxon>Bacillota</taxon>
        <taxon>Bacilli</taxon>
        <taxon>Lactobacillales</taxon>
        <taxon>Lactobacillaceae</taxon>
        <taxon>Weissella</taxon>
    </lineage>
</organism>
<dbReference type="InterPro" id="IPR050396">
    <property type="entry name" value="Glycosyltr_51/Transpeptidase"/>
</dbReference>
<sequence>MKKIWQQYWAWERQTIRPYLQRFQLWRWLAVTFLALIAVISILGTIEAKFTDVSDLKTRLKATTAVYDASGNKAGAIAGQKGTYIEYSQISSNAINAVLATEDRNFYHEPGFSVTGMARGVLTTIYYRLLGSSVSVGGSTITQQLVKNAFLSQTQSINRKARELFLAIQVEKVYSKNDILTMYLNNAYFGDGVWGIQDASQKYFGVDASKLTVTQAAMLAGMLQSPNGYNPIDHRQAAKTRRDQVLYNMANSGKLTAAQAKAYAATAVGASEHTSDNSSYNYPYFFDSVIDEAISKYGLTESEIMNDGYKIYTTLNQTDQTNLQNDFEDTSLNPIGSDSQAAQIVLNAKTGGVRAVVGGRGTHQFRGYNRATQMRRQPGSTIKPIVDYAPALSRGFSYDSKLPNKQMSFGTNGYTPHNYNDYVSADVPMYQAIENSYNIPAVWLLDQMGVNVGYKAGIKAGLPLTTDDKNLSMAIGGLQKGVSPLQMAQAYTSFANGGVMSDAHFITKIVDATGKTVAEAKVKQKRLWSTKVANEMTQMMLGVYTNGTGVSADPSGYDVAGKTGTTEATSDESLNAATDSWAVAYTPDIVSVTWTGYDDNEVIPAYLSETAAPLVKTSLEQIIPNTAQTAFSVQSIETQQASSSSTSATAQSGIASNASSIASQIESNFSDGLTKAGDAVTNGASKVWSGLKSIFGN</sequence>
<dbReference type="InterPro" id="IPR001460">
    <property type="entry name" value="PCN-bd_Tpept"/>
</dbReference>
<accession>A0A288Q755</accession>
<dbReference type="Gene3D" id="3.40.710.10">
    <property type="entry name" value="DD-peptidase/beta-lactamase superfamily"/>
    <property type="match status" value="1"/>
</dbReference>
<dbReference type="GO" id="GO:0030288">
    <property type="term" value="C:outer membrane-bounded periplasmic space"/>
    <property type="evidence" value="ECO:0007669"/>
    <property type="project" value="TreeGrafter"/>
</dbReference>
<evidence type="ECO:0000313" key="18">
    <source>
        <dbReference type="EMBL" id="RDL12307.1"/>
    </source>
</evidence>
<name>A0A288Q755_9LACO</name>
<dbReference type="InterPro" id="IPR012338">
    <property type="entry name" value="Beta-lactam/transpept-like"/>
</dbReference>
<evidence type="ECO:0000313" key="19">
    <source>
        <dbReference type="Proteomes" id="UP000254912"/>
    </source>
</evidence>
<dbReference type="FunFam" id="1.10.3810.10:FF:000001">
    <property type="entry name" value="Penicillin-binding protein 1A"/>
    <property type="match status" value="1"/>
</dbReference>
<dbReference type="GO" id="GO:0008955">
    <property type="term" value="F:peptidoglycan glycosyltransferase activity"/>
    <property type="evidence" value="ECO:0007669"/>
    <property type="project" value="UniProtKB-EC"/>
</dbReference>
<dbReference type="GO" id="GO:0006508">
    <property type="term" value="P:proteolysis"/>
    <property type="evidence" value="ECO:0007669"/>
    <property type="project" value="UniProtKB-KW"/>
</dbReference>
<keyword evidence="11" id="KW-0573">Peptidoglycan synthesis</keyword>
<keyword evidence="14" id="KW-0511">Multifunctional enzyme</keyword>
<comment type="catalytic activity">
    <reaction evidence="16">
        <text>Preferential cleavage: (Ac)2-L-Lys-D-Ala-|-D-Ala. Also transpeptidation of peptidyl-alanyl moieties that are N-acyl substituents of D-alanine.</text>
        <dbReference type="EC" id="3.4.16.4"/>
    </reaction>
</comment>
<dbReference type="InterPro" id="IPR036950">
    <property type="entry name" value="PBP_transglycosylase"/>
</dbReference>
<evidence type="ECO:0000256" key="1">
    <source>
        <dbReference type="ARBA" id="ARBA00007090"/>
    </source>
</evidence>
<dbReference type="GO" id="GO:0071555">
    <property type="term" value="P:cell wall organization"/>
    <property type="evidence" value="ECO:0007669"/>
    <property type="project" value="UniProtKB-KW"/>
</dbReference>
<dbReference type="GO" id="GO:0009252">
    <property type="term" value="P:peptidoglycan biosynthetic process"/>
    <property type="evidence" value="ECO:0007669"/>
    <property type="project" value="UniProtKB-KW"/>
</dbReference>
<dbReference type="GO" id="GO:0008360">
    <property type="term" value="P:regulation of cell shape"/>
    <property type="evidence" value="ECO:0007669"/>
    <property type="project" value="UniProtKB-KW"/>
</dbReference>
<keyword evidence="10" id="KW-0133">Cell shape</keyword>
<evidence type="ECO:0000256" key="12">
    <source>
        <dbReference type="ARBA" id="ARBA00022989"/>
    </source>
</evidence>
<evidence type="ECO:0000256" key="6">
    <source>
        <dbReference type="ARBA" id="ARBA00022676"/>
    </source>
</evidence>
<dbReference type="PANTHER" id="PTHR32282:SF32">
    <property type="entry name" value="PENICILLIN-BINDING PROTEIN 2A"/>
    <property type="match status" value="1"/>
</dbReference>
<keyword evidence="9" id="KW-0378">Hydrolase</keyword>
<comment type="caution">
    <text evidence="18">The sequence shown here is derived from an EMBL/GenBank/DDBJ whole genome shotgun (WGS) entry which is preliminary data.</text>
</comment>
<dbReference type="AlphaFoldDB" id="A0A288Q755"/>
<keyword evidence="19" id="KW-1185">Reference proteome</keyword>
<evidence type="ECO:0000256" key="9">
    <source>
        <dbReference type="ARBA" id="ARBA00022801"/>
    </source>
</evidence>
<keyword evidence="4" id="KW-0121">Carboxypeptidase</keyword>
<keyword evidence="6" id="KW-0328">Glycosyltransferase</keyword>
<dbReference type="RefSeq" id="WP_114981164.1">
    <property type="nucleotide sequence ID" value="NZ_BJYO01000002.1"/>
</dbReference>
<evidence type="ECO:0000256" key="13">
    <source>
        <dbReference type="ARBA" id="ARBA00023136"/>
    </source>
</evidence>
<dbReference type="SUPFAM" id="SSF53955">
    <property type="entry name" value="Lysozyme-like"/>
    <property type="match status" value="1"/>
</dbReference>
<evidence type="ECO:0000256" key="10">
    <source>
        <dbReference type="ARBA" id="ARBA00022960"/>
    </source>
</evidence>
<keyword evidence="13" id="KW-0472">Membrane</keyword>
<dbReference type="NCBIfam" id="TIGR02074">
    <property type="entry name" value="PBP_1a_fam"/>
    <property type="match status" value="1"/>
</dbReference>
<protein>
    <submittedName>
        <fullName evidence="18">Penicillin-binding protein 2A</fullName>
    </submittedName>
</protein>
<evidence type="ECO:0000256" key="7">
    <source>
        <dbReference type="ARBA" id="ARBA00022679"/>
    </source>
</evidence>
<dbReference type="Proteomes" id="UP000254912">
    <property type="component" value="Unassembled WGS sequence"/>
</dbReference>
<dbReference type="InterPro" id="IPR023346">
    <property type="entry name" value="Lysozyme-like_dom_sf"/>
</dbReference>
<comment type="similarity">
    <text evidence="1">In the C-terminal section; belongs to the transpeptidase family.</text>
</comment>
<evidence type="ECO:0000256" key="2">
    <source>
        <dbReference type="ARBA" id="ARBA00007739"/>
    </source>
</evidence>
<dbReference type="Gene3D" id="1.10.3810.10">
    <property type="entry name" value="Biosynthetic peptidoglycan transglycosylase-like"/>
    <property type="match status" value="1"/>
</dbReference>
<keyword evidence="7" id="KW-0808">Transferase</keyword>
<dbReference type="KEGG" id="wso:WSWS_01116"/>
<evidence type="ECO:0000256" key="8">
    <source>
        <dbReference type="ARBA" id="ARBA00022692"/>
    </source>
</evidence>
<dbReference type="GeneID" id="94546304"/>
<evidence type="ECO:0000256" key="3">
    <source>
        <dbReference type="ARBA" id="ARBA00022475"/>
    </source>
</evidence>
<keyword evidence="8" id="KW-0812">Transmembrane</keyword>
<dbReference type="Pfam" id="PF00905">
    <property type="entry name" value="Transpeptidase"/>
    <property type="match status" value="1"/>
</dbReference>
<keyword evidence="3" id="KW-1003">Cell membrane</keyword>
<keyword evidence="15" id="KW-0961">Cell wall biogenesis/degradation</keyword>
<evidence type="ECO:0000256" key="14">
    <source>
        <dbReference type="ARBA" id="ARBA00023268"/>
    </source>
</evidence>
<dbReference type="GO" id="GO:0009002">
    <property type="term" value="F:serine-type D-Ala-D-Ala carboxypeptidase activity"/>
    <property type="evidence" value="ECO:0007669"/>
    <property type="project" value="UniProtKB-EC"/>
</dbReference>